<dbReference type="GeneID" id="83205228"/>
<dbReference type="InterPro" id="IPR000026">
    <property type="entry name" value="N1-like"/>
</dbReference>
<comment type="caution">
    <text evidence="8">The sequence shown here is derived from an EMBL/GenBank/DDBJ whole genome shotgun (WGS) entry which is preliminary data.</text>
</comment>
<dbReference type="Pfam" id="PF00545">
    <property type="entry name" value="Ribonuclease"/>
    <property type="match status" value="2"/>
</dbReference>
<dbReference type="PANTHER" id="PTHR42104">
    <property type="entry name" value="EXTRACELLULAR GUANYL-SPECIFIC RIBONUCLEASE RNTA (AFU_ORTHOLOGUE AFUA_4G03230)"/>
    <property type="match status" value="1"/>
</dbReference>
<dbReference type="RefSeq" id="XP_058328270.1">
    <property type="nucleotide sequence ID" value="XM_058477925.1"/>
</dbReference>
<evidence type="ECO:0000256" key="1">
    <source>
        <dbReference type="ARBA" id="ARBA00022722"/>
    </source>
</evidence>
<dbReference type="GO" id="GO:0003723">
    <property type="term" value="F:RNA binding"/>
    <property type="evidence" value="ECO:0007669"/>
    <property type="project" value="InterPro"/>
</dbReference>
<keyword evidence="1" id="KW-0540">Nuclease</keyword>
<dbReference type="Proteomes" id="UP001150941">
    <property type="component" value="Unassembled WGS sequence"/>
</dbReference>
<evidence type="ECO:0000256" key="7">
    <source>
        <dbReference type="SAM" id="SignalP"/>
    </source>
</evidence>
<evidence type="ECO:0000256" key="4">
    <source>
        <dbReference type="ARBA" id="ARBA00023157"/>
    </source>
</evidence>
<dbReference type="EMBL" id="JAPQKS010000006">
    <property type="protein sequence ID" value="KAJ5224087.1"/>
    <property type="molecule type" value="Genomic_DNA"/>
</dbReference>
<keyword evidence="7" id="KW-0732">Signal</keyword>
<keyword evidence="4" id="KW-1015">Disulfide bond</keyword>
<accession>A0A9W9TIH4</accession>
<dbReference type="AlphaFoldDB" id="A0A9W9TIH4"/>
<evidence type="ECO:0000256" key="2">
    <source>
        <dbReference type="ARBA" id="ARBA00022759"/>
    </source>
</evidence>
<gene>
    <name evidence="8" type="ORF">N7468_008629</name>
</gene>
<keyword evidence="3" id="KW-0378">Hydrolase</keyword>
<evidence type="ECO:0000256" key="6">
    <source>
        <dbReference type="SAM" id="MobiDB-lite"/>
    </source>
</evidence>
<dbReference type="OrthoDB" id="5425539at2759"/>
<feature type="chain" id="PRO_5040894169" evidence="7">
    <location>
        <begin position="20"/>
        <end position="291"/>
    </location>
</feature>
<protein>
    <submittedName>
        <fullName evidence="8">Guanine-specific ribonuclease N1/T1</fullName>
    </submittedName>
</protein>
<dbReference type="InterPro" id="IPR016191">
    <property type="entry name" value="Ribonuclease/ribotoxin"/>
</dbReference>
<reference evidence="8" key="1">
    <citation type="submission" date="2022-11" db="EMBL/GenBank/DDBJ databases">
        <authorList>
            <person name="Petersen C."/>
        </authorList>
    </citation>
    <scope>NUCLEOTIDE SEQUENCE</scope>
    <source>
        <strain evidence="8">IBT 19713</strain>
    </source>
</reference>
<evidence type="ECO:0000313" key="9">
    <source>
        <dbReference type="Proteomes" id="UP001150941"/>
    </source>
</evidence>
<organism evidence="8 9">
    <name type="scientific">Penicillium chermesinum</name>
    <dbReference type="NCBI Taxonomy" id="63820"/>
    <lineage>
        <taxon>Eukaryota</taxon>
        <taxon>Fungi</taxon>
        <taxon>Dikarya</taxon>
        <taxon>Ascomycota</taxon>
        <taxon>Pezizomycotina</taxon>
        <taxon>Eurotiomycetes</taxon>
        <taxon>Eurotiomycetidae</taxon>
        <taxon>Eurotiales</taxon>
        <taxon>Aspergillaceae</taxon>
        <taxon>Penicillium</taxon>
    </lineage>
</organism>
<dbReference type="Gene3D" id="3.10.450.30">
    <property type="entry name" value="Microbial ribonucleases"/>
    <property type="match status" value="2"/>
</dbReference>
<evidence type="ECO:0000313" key="8">
    <source>
        <dbReference type="EMBL" id="KAJ5224087.1"/>
    </source>
</evidence>
<evidence type="ECO:0000256" key="5">
    <source>
        <dbReference type="ARBA" id="ARBA00023239"/>
    </source>
</evidence>
<feature type="signal peptide" evidence="7">
    <location>
        <begin position="1"/>
        <end position="19"/>
    </location>
</feature>
<dbReference type="PANTHER" id="PTHR42104:SF2">
    <property type="entry name" value="GUANYL-SPECIFIC RIBONUCLEASE, PUTATIVE (AFU_ORTHOLOGUE AFUA_4G01200)-RELATED"/>
    <property type="match status" value="1"/>
</dbReference>
<name>A0A9W9TIH4_9EURO</name>
<keyword evidence="5" id="KW-0456">Lyase</keyword>
<keyword evidence="9" id="KW-1185">Reference proteome</keyword>
<keyword evidence="2" id="KW-0255">Endonuclease</keyword>
<feature type="compositionally biased region" description="Basic and acidic residues" evidence="6">
    <location>
        <begin position="149"/>
        <end position="161"/>
    </location>
</feature>
<reference evidence="8" key="2">
    <citation type="journal article" date="2023" name="IMA Fungus">
        <title>Comparative genomic study of the Penicillium genus elucidates a diverse pangenome and 15 lateral gene transfer events.</title>
        <authorList>
            <person name="Petersen C."/>
            <person name="Sorensen T."/>
            <person name="Nielsen M.R."/>
            <person name="Sondergaard T.E."/>
            <person name="Sorensen J.L."/>
            <person name="Fitzpatrick D.A."/>
            <person name="Frisvad J.C."/>
            <person name="Nielsen K.L."/>
        </authorList>
    </citation>
    <scope>NUCLEOTIDE SEQUENCE</scope>
    <source>
        <strain evidence="8">IBT 19713</strain>
    </source>
</reference>
<dbReference type="GO" id="GO:0016787">
    <property type="term" value="F:hydrolase activity"/>
    <property type="evidence" value="ECO:0007669"/>
    <property type="project" value="UniProtKB-KW"/>
</dbReference>
<feature type="region of interest" description="Disordered" evidence="6">
    <location>
        <begin position="149"/>
        <end position="170"/>
    </location>
</feature>
<evidence type="ECO:0000256" key="3">
    <source>
        <dbReference type="ARBA" id="ARBA00022801"/>
    </source>
</evidence>
<sequence length="291" mass="31489">MLFDLKSIVLYGLIALAHASPVPELSKRAQLGDFKCPDGTELSETDVREAFNEARNHDDKTVGKYPAYFGNKSGGNKVFTNIADGTDLREFPIVKGGKYTGGPPGAYRVVTDYKNNLGDFRGVMQHTGATVGGAYTACTRVTPSKRDLVNREEVKEERSVQEDETEVSEEIPRSVNDLETRAKKKKIGSATCPDGTTLAKDDVGSAFSELRNSKDYDHGGYPHPFGNQSGGGQVFAGVTKELREYPIVAGETWTSGPPGKYRVVADTSGNFVGVMVENAGASFERCTVNKD</sequence>
<dbReference type="GO" id="GO:0046589">
    <property type="term" value="F:ribonuclease T1 activity"/>
    <property type="evidence" value="ECO:0007669"/>
    <property type="project" value="UniProtKB-EC"/>
</dbReference>
<proteinExistence type="predicted"/>
<dbReference type="SUPFAM" id="SSF53933">
    <property type="entry name" value="Microbial ribonucleases"/>
    <property type="match status" value="2"/>
</dbReference>